<dbReference type="Proteomes" id="UP001499993">
    <property type="component" value="Unassembled WGS sequence"/>
</dbReference>
<feature type="domain" description="Peptidoglycan binding-like" evidence="2">
    <location>
        <begin position="154"/>
        <end position="178"/>
    </location>
</feature>
<dbReference type="Pfam" id="PF01471">
    <property type="entry name" value="PG_binding_1"/>
    <property type="match status" value="2"/>
</dbReference>
<dbReference type="EMBL" id="BAABIK010000046">
    <property type="protein sequence ID" value="GAA4957315.1"/>
    <property type="molecule type" value="Genomic_DNA"/>
</dbReference>
<proteinExistence type="predicted"/>
<keyword evidence="1" id="KW-0732">Signal</keyword>
<organism evidence="3 4">
    <name type="scientific">Streptomonospora halophila</name>
    <dbReference type="NCBI Taxonomy" id="427369"/>
    <lineage>
        <taxon>Bacteria</taxon>
        <taxon>Bacillati</taxon>
        <taxon>Actinomycetota</taxon>
        <taxon>Actinomycetes</taxon>
        <taxon>Streptosporangiales</taxon>
        <taxon>Nocardiopsidaceae</taxon>
        <taxon>Streptomonospora</taxon>
    </lineage>
</organism>
<evidence type="ECO:0000256" key="1">
    <source>
        <dbReference type="SAM" id="SignalP"/>
    </source>
</evidence>
<reference evidence="4" key="1">
    <citation type="journal article" date="2019" name="Int. J. Syst. Evol. Microbiol.">
        <title>The Global Catalogue of Microorganisms (GCM) 10K type strain sequencing project: providing services to taxonomists for standard genome sequencing and annotation.</title>
        <authorList>
            <consortium name="The Broad Institute Genomics Platform"/>
            <consortium name="The Broad Institute Genome Sequencing Center for Infectious Disease"/>
            <person name="Wu L."/>
            <person name="Ma J."/>
        </authorList>
    </citation>
    <scope>NUCLEOTIDE SEQUENCE [LARGE SCALE GENOMIC DNA]</scope>
    <source>
        <strain evidence="4">JCM 18123</strain>
    </source>
</reference>
<dbReference type="RefSeq" id="WP_345559265.1">
    <property type="nucleotide sequence ID" value="NZ_BAABIK010000046.1"/>
</dbReference>
<protein>
    <recommendedName>
        <fullName evidence="2">Peptidoglycan binding-like domain-containing protein</fullName>
    </recommendedName>
</protein>
<feature type="signal peptide" evidence="1">
    <location>
        <begin position="1"/>
        <end position="29"/>
    </location>
</feature>
<dbReference type="Gene3D" id="1.10.101.10">
    <property type="entry name" value="PGBD-like superfamily/PGBD"/>
    <property type="match status" value="2"/>
</dbReference>
<dbReference type="InterPro" id="IPR036366">
    <property type="entry name" value="PGBDSf"/>
</dbReference>
<name>A0ABP9GZM4_9ACTN</name>
<dbReference type="InterPro" id="IPR036365">
    <property type="entry name" value="PGBD-like_sf"/>
</dbReference>
<accession>A0ABP9GZM4</accession>
<gene>
    <name evidence="3" type="ORF">GCM10023224_49040</name>
</gene>
<comment type="caution">
    <text evidence="3">The sequence shown here is derived from an EMBL/GenBank/DDBJ whole genome shotgun (WGS) entry which is preliminary data.</text>
</comment>
<feature type="domain" description="Peptidoglycan binding-like" evidence="2">
    <location>
        <begin position="62"/>
        <end position="114"/>
    </location>
</feature>
<sequence length="187" mass="19371">MAAKARITATATAVATGLALALGGTTAPAALADGARTPPEAAESIRAQPWVTLEEGDRQYRVLAVAAVLAELHYYPKEPIIAFDADLAAAVAEYRGDRGLPVTGVVDGAVWERLCGDVGLVRAGDPRLALVNGLEHTLTHLGFGPAEYGGFTPAVKAFQRDRGIGDDGIIGPVTFRAMYAEGAEDAS</sequence>
<keyword evidence="4" id="KW-1185">Reference proteome</keyword>
<dbReference type="InterPro" id="IPR002477">
    <property type="entry name" value="Peptidoglycan-bd-like"/>
</dbReference>
<evidence type="ECO:0000313" key="3">
    <source>
        <dbReference type="EMBL" id="GAA4957315.1"/>
    </source>
</evidence>
<evidence type="ECO:0000313" key="4">
    <source>
        <dbReference type="Proteomes" id="UP001499993"/>
    </source>
</evidence>
<evidence type="ECO:0000259" key="2">
    <source>
        <dbReference type="Pfam" id="PF01471"/>
    </source>
</evidence>
<dbReference type="SUPFAM" id="SSF47090">
    <property type="entry name" value="PGBD-like"/>
    <property type="match status" value="2"/>
</dbReference>
<feature type="chain" id="PRO_5046966140" description="Peptidoglycan binding-like domain-containing protein" evidence="1">
    <location>
        <begin position="30"/>
        <end position="187"/>
    </location>
</feature>